<dbReference type="Gene3D" id="1.25.40.10">
    <property type="entry name" value="Tetratricopeptide repeat domain"/>
    <property type="match status" value="2"/>
</dbReference>
<dbReference type="PANTHER" id="PTHR47691">
    <property type="entry name" value="REGULATOR-RELATED"/>
    <property type="match status" value="1"/>
</dbReference>
<reference evidence="3 4" key="1">
    <citation type="submission" date="2023-07" db="EMBL/GenBank/DDBJ databases">
        <title>Sorghum-associated microbial communities from plants grown in Nebraska, USA.</title>
        <authorList>
            <person name="Schachtman D."/>
        </authorList>
    </citation>
    <scope>NUCLEOTIDE SEQUENCE [LARGE SCALE GENOMIC DNA]</scope>
    <source>
        <strain evidence="3 4">BE187</strain>
    </source>
</reference>
<dbReference type="SUPFAM" id="SSF52200">
    <property type="entry name" value="Toll/Interleukin receptor TIR domain"/>
    <property type="match status" value="1"/>
</dbReference>
<proteinExistence type="predicted"/>
<name>A0ABU1VJL7_9GAMM</name>
<accession>A0ABU1VJL7</accession>
<keyword evidence="1" id="KW-0472">Membrane</keyword>
<dbReference type="Gene3D" id="3.40.50.10140">
    <property type="entry name" value="Toll/interleukin-1 receptor homology (TIR) domain"/>
    <property type="match status" value="1"/>
</dbReference>
<comment type="caution">
    <text evidence="3">The sequence shown here is derived from an EMBL/GenBank/DDBJ whole genome shotgun (WGS) entry which is preliminary data.</text>
</comment>
<gene>
    <name evidence="3" type="ORF">J2X04_000024</name>
</gene>
<dbReference type="InterPro" id="IPR000157">
    <property type="entry name" value="TIR_dom"/>
</dbReference>
<protein>
    <recommendedName>
        <fullName evidence="2">TIR domain-containing protein</fullName>
    </recommendedName>
</protein>
<organism evidence="3 4">
    <name type="scientific">Agrilutibacter niabensis</name>
    <dbReference type="NCBI Taxonomy" id="380628"/>
    <lineage>
        <taxon>Bacteria</taxon>
        <taxon>Pseudomonadati</taxon>
        <taxon>Pseudomonadota</taxon>
        <taxon>Gammaproteobacteria</taxon>
        <taxon>Lysobacterales</taxon>
        <taxon>Lysobacteraceae</taxon>
        <taxon>Agrilutibacter</taxon>
    </lineage>
</organism>
<evidence type="ECO:0000259" key="2">
    <source>
        <dbReference type="Pfam" id="PF13676"/>
    </source>
</evidence>
<dbReference type="EMBL" id="JAVDVW010000001">
    <property type="protein sequence ID" value="MDR7097677.1"/>
    <property type="molecule type" value="Genomic_DNA"/>
</dbReference>
<evidence type="ECO:0000313" key="3">
    <source>
        <dbReference type="EMBL" id="MDR7097677.1"/>
    </source>
</evidence>
<dbReference type="Proteomes" id="UP001267878">
    <property type="component" value="Unassembled WGS sequence"/>
</dbReference>
<dbReference type="InterPro" id="IPR011990">
    <property type="entry name" value="TPR-like_helical_dom_sf"/>
</dbReference>
<keyword evidence="4" id="KW-1185">Reference proteome</keyword>
<sequence length="692" mass="76298">MRFRAFLSYSHADAEWARWLLRRLETYRVPSRLVGTRGTYGEIGPRLGTFFRDRDELPSSGDLGTTIREALGESAALIVLCSPAAAQSRWVNAEVEAFRAKGHDDRVLCFVVAGEPGSPDPAQQCFPAAVLAHAGDGSAIEPLAADARREGDGRERAFLKLVAGLLGVGYDTLARREAQRRQRKWAVVAAASLAGMAIALALAATAWVARNDAQRRQAQAEDILGFMLGDLRKKLDTVGRLDLMGAVDDKAMAYFATLDPRDLSDRALEEQARALAGIGQVRLNEGKHDPAMAAFREAHARSTALHQRAPDNGQRLFDLAQAEYWIGFVALEQGRYDESAVWFRKYRDSGIRLAAMDRKNFDWQREVAYGHQTLAVLDERRGRYPEAEHAVREELALYRTWTAQHPDDTALRFEAANVLSWLGTLSAQQGKLADAEAFFTEQLAGMQRNIAAEPANAKWQDLRINALYLLVEAQAQRGRRNEALANILAATTSADALAKQDPANNLWQSPPAICRWWHAQLIATSDRATAIKLADEAAAIVTRARTAEPKNERVLRWLVMARNLQAQLALAEGDNRGAQAHAAEALALLEPAWKDAPNETLRLVLANNRILAGEGAQAAGDDAAARADWQQAEQLLTTDARDALPFERLDPLVRTLLHLGRAAEARLHQQRLTAAGYVPLRPFPQAERIAAQ</sequence>
<feature type="transmembrane region" description="Helical" evidence="1">
    <location>
        <begin position="185"/>
        <end position="209"/>
    </location>
</feature>
<keyword evidence="1" id="KW-1133">Transmembrane helix</keyword>
<dbReference type="PANTHER" id="PTHR47691:SF3">
    <property type="entry name" value="HTH-TYPE TRANSCRIPTIONAL REGULATOR RV0890C-RELATED"/>
    <property type="match status" value="1"/>
</dbReference>
<evidence type="ECO:0000313" key="4">
    <source>
        <dbReference type="Proteomes" id="UP001267878"/>
    </source>
</evidence>
<dbReference type="InterPro" id="IPR035897">
    <property type="entry name" value="Toll_tir_struct_dom_sf"/>
</dbReference>
<keyword evidence="1" id="KW-0812">Transmembrane</keyword>
<feature type="domain" description="TIR" evidence="2">
    <location>
        <begin position="6"/>
        <end position="116"/>
    </location>
</feature>
<dbReference type="SUPFAM" id="SSF48452">
    <property type="entry name" value="TPR-like"/>
    <property type="match status" value="2"/>
</dbReference>
<evidence type="ECO:0000256" key="1">
    <source>
        <dbReference type="SAM" id="Phobius"/>
    </source>
</evidence>
<dbReference type="RefSeq" id="WP_310050702.1">
    <property type="nucleotide sequence ID" value="NZ_JAVDVW010000001.1"/>
</dbReference>
<dbReference type="Pfam" id="PF13676">
    <property type="entry name" value="TIR_2"/>
    <property type="match status" value="1"/>
</dbReference>